<keyword evidence="3 6" id="KW-0175">Coiled coil</keyword>
<dbReference type="Proteomes" id="UP001224775">
    <property type="component" value="Unassembled WGS sequence"/>
</dbReference>
<dbReference type="EMBL" id="JATAAI010000009">
    <property type="protein sequence ID" value="KAK1743264.1"/>
    <property type="molecule type" value="Genomic_DNA"/>
</dbReference>
<evidence type="ECO:0000256" key="7">
    <source>
        <dbReference type="SAM" id="MobiDB-lite"/>
    </source>
</evidence>
<evidence type="ECO:0000256" key="2">
    <source>
        <dbReference type="ARBA" id="ARBA00022490"/>
    </source>
</evidence>
<evidence type="ECO:0000256" key="1">
    <source>
        <dbReference type="ARBA" id="ARBA00004300"/>
    </source>
</evidence>
<accession>A0AAD9DEJ7</accession>
<keyword evidence="4" id="KW-0206">Cytoskeleton</keyword>
<evidence type="ECO:0000313" key="9">
    <source>
        <dbReference type="EMBL" id="KAK1743264.1"/>
    </source>
</evidence>
<evidence type="ECO:0000256" key="6">
    <source>
        <dbReference type="SAM" id="Coils"/>
    </source>
</evidence>
<keyword evidence="10" id="KW-1185">Reference proteome</keyword>
<dbReference type="GO" id="GO:0005813">
    <property type="term" value="C:centrosome"/>
    <property type="evidence" value="ECO:0007669"/>
    <property type="project" value="UniProtKB-SubCell"/>
</dbReference>
<evidence type="ECO:0000256" key="5">
    <source>
        <dbReference type="ARBA" id="ARBA00023306"/>
    </source>
</evidence>
<feature type="compositionally biased region" description="Polar residues" evidence="7">
    <location>
        <begin position="221"/>
        <end position="247"/>
    </location>
</feature>
<name>A0AAD9DEJ7_9STRA</name>
<protein>
    <submittedName>
        <fullName evidence="9">Spindle assembly abnormal protein 6-like protein</fullName>
    </submittedName>
</protein>
<sequence>MTDFDRVNPLFERICVPFEIFQSSSNKSVETNKTNGNFTVRILQGHRPQRNGNGRERVIRFEMSDECNLIGAVDERNSSLAYGHRTPSNRGVSRATPIIHAPFMTADRGSQQQQINGNSFRSETKPHASIPYCPIELFELEVGESDFADLRREQALLVDFSDFANSLISLLQCCELGDHQAESADVEQQQQQQFQEANAFKHNVADATYHPYGQHHHNGHSNDSSQQWGGSGNYTPWATPSQGQPHPMYRQQQATAMQYQRSPSPFGKMPVSTYTCRLEADYHQTSSDDGMQWRSGQTSTINARSSQHARFSIVESNQFRELTHLALNLKTGTDKSVRLYLSSRLAQTMMQIGNVQSLYQDQQRRCETAETNLIGLNKRLQELTHSSEAEKRHIQYQSEERLHAESNSRMTEVSEMRAAKDAEIQELNEQAQRSKALLENKIRVLEDINKKINDQKESANAINERLSTKLSIQEASNKSMTNELSTLHVQMEDLRNEKAATERSFHQLQLQLASLEHSNSSQEKAITQTEAKRESAEMISANAKETLSRQHVQMEDLRRRLSEAELEVSQYKDLTSRYQTNRLEMKKKMKEKVELVREQEQKLTSKEREATELKRSVEELGKELSSAKQKMQGMERELNGAKQKMEQDDKKLQNNQQVIAWLNKQASSSSGAVLAINTPAVGQTSSSSSLSRYLPSLPRQQSMITPDPSHLHPQPTPFLSRRPPG</sequence>
<feature type="coiled-coil region" evidence="6">
    <location>
        <begin position="410"/>
        <end position="655"/>
    </location>
</feature>
<feature type="domain" description="Spindle assembly abnormal protein 6 N-terminal" evidence="8">
    <location>
        <begin position="136"/>
        <end position="202"/>
    </location>
</feature>
<feature type="coiled-coil region" evidence="6">
    <location>
        <begin position="359"/>
        <end position="386"/>
    </location>
</feature>
<evidence type="ECO:0000256" key="3">
    <source>
        <dbReference type="ARBA" id="ARBA00023054"/>
    </source>
</evidence>
<comment type="subcellular location">
    <subcellularLocation>
        <location evidence="1">Cytoplasm</location>
        <location evidence="1">Cytoskeleton</location>
        <location evidence="1">Microtubule organizing center</location>
        <location evidence="1">Centrosome</location>
    </subcellularLocation>
</comment>
<comment type="caution">
    <text evidence="9">The sequence shown here is derived from an EMBL/GenBank/DDBJ whole genome shotgun (WGS) entry which is preliminary data.</text>
</comment>
<proteinExistence type="predicted"/>
<reference evidence="9" key="1">
    <citation type="submission" date="2023-06" db="EMBL/GenBank/DDBJ databases">
        <title>Survivors Of The Sea: Transcriptome response of Skeletonema marinoi to long-term dormancy.</title>
        <authorList>
            <person name="Pinder M.I.M."/>
            <person name="Kourtchenko O."/>
            <person name="Robertson E.K."/>
            <person name="Larsson T."/>
            <person name="Maumus F."/>
            <person name="Osuna-Cruz C.M."/>
            <person name="Vancaester E."/>
            <person name="Stenow R."/>
            <person name="Vandepoele K."/>
            <person name="Ploug H."/>
            <person name="Bruchert V."/>
            <person name="Godhe A."/>
            <person name="Topel M."/>
        </authorList>
    </citation>
    <scope>NUCLEOTIDE SEQUENCE</scope>
    <source>
        <strain evidence="9">R05AC</strain>
    </source>
</reference>
<evidence type="ECO:0000256" key="4">
    <source>
        <dbReference type="ARBA" id="ARBA00023212"/>
    </source>
</evidence>
<dbReference type="InterPro" id="IPR032396">
    <property type="entry name" value="SAS-6_N"/>
</dbReference>
<evidence type="ECO:0000259" key="8">
    <source>
        <dbReference type="Pfam" id="PF16531"/>
    </source>
</evidence>
<keyword evidence="5" id="KW-0131">Cell cycle</keyword>
<dbReference type="PANTHER" id="PTHR44281">
    <property type="entry name" value="SPINDLE ASSEMBLY ABNORMAL PROTEIN 6 HOMOLOG"/>
    <property type="match status" value="1"/>
</dbReference>
<dbReference type="Pfam" id="PF16531">
    <property type="entry name" value="SAS-6_N"/>
    <property type="match status" value="1"/>
</dbReference>
<evidence type="ECO:0000313" key="10">
    <source>
        <dbReference type="Proteomes" id="UP001224775"/>
    </source>
</evidence>
<dbReference type="InterPro" id="IPR038558">
    <property type="entry name" value="SAS-6_N_sf"/>
</dbReference>
<feature type="region of interest" description="Disordered" evidence="7">
    <location>
        <begin position="209"/>
        <end position="247"/>
    </location>
</feature>
<dbReference type="AlphaFoldDB" id="A0AAD9DEJ7"/>
<keyword evidence="2" id="KW-0963">Cytoplasm</keyword>
<gene>
    <name evidence="9" type="ORF">QTG54_005885</name>
</gene>
<organism evidence="9 10">
    <name type="scientific">Skeletonema marinoi</name>
    <dbReference type="NCBI Taxonomy" id="267567"/>
    <lineage>
        <taxon>Eukaryota</taxon>
        <taxon>Sar</taxon>
        <taxon>Stramenopiles</taxon>
        <taxon>Ochrophyta</taxon>
        <taxon>Bacillariophyta</taxon>
        <taxon>Coscinodiscophyceae</taxon>
        <taxon>Thalassiosirophycidae</taxon>
        <taxon>Thalassiosirales</taxon>
        <taxon>Skeletonemataceae</taxon>
        <taxon>Skeletonema</taxon>
        <taxon>Skeletonema marinoi-dohrnii complex</taxon>
    </lineage>
</organism>
<dbReference type="PANTHER" id="PTHR44281:SF2">
    <property type="entry name" value="SPINDLE ASSEMBLY ABNORMAL PROTEIN 6 HOMOLOG"/>
    <property type="match status" value="1"/>
</dbReference>
<dbReference type="Gene3D" id="2.170.210.20">
    <property type="entry name" value="Spindle assembly abnormal protein 6, N-terminal domain"/>
    <property type="match status" value="1"/>
</dbReference>
<feature type="compositionally biased region" description="Low complexity" evidence="7">
    <location>
        <begin position="685"/>
        <end position="699"/>
    </location>
</feature>
<feature type="region of interest" description="Disordered" evidence="7">
    <location>
        <begin position="680"/>
        <end position="725"/>
    </location>
</feature>